<sequence length="853" mass="97410">MADYYAHYDKASGVFQRLSEHLRSVATSSANAVPVSVSFPSVPNEVVRELVWWVGYLHDLGKFTDFFQDYLVNGEASPYRSSPLKQHAHISALYVHGLAAEQLLKKIPEPHRAAVAFLAYVAVRRHHGHLTLKGLFAEPSWKRRWKSIVTLAEHLNRKALEILDQAELTGLLDERTFLRMGDPGSREADERHFIYAPQYLSGRWKDAQWYFLLVYLFSSLIDADKLDSAGVSARPVAVLLPAWVQRYLERKHAGHQTRLAQRRESARKTILARLDALSDDEIRDRRFFAITAPTGIGKTLAALQCAFRLQERIRKVEGYTPRIITAIPFINIIEQTRRDYERVVAEQEHRSTRLVVHHSLSDLRRKEALGDSVPLDRALLEVESWEGDIILTTFVQLFHSMLTGNNRMLKKIHKLAGAVVILDEVQAIPDKYQPLIGALLWKLGEMYGTRFILMTATQPRILEFGDLLLGTEASSASEGRGKAIELLEDHARYFSEQRRTKLVPKLAEPLETESFVSLVGRVREPCRSVLVVVNTIRRSIEVYRVLKKWMDGEPDKPKVLYLSTNIIPRQRRRVIRLARRLLRQGYPVLMVSTQTIEAGVDLDFDLGFRDMAPLESIIQTAGRVNRDGKKGEFCPVYVVRLQEDGKEDGQRVYALHHMDRTRRLIEAKAEILEPAYGELVKEYYDRALADGVADESRELWEEGVKKLNFDVLDKFQLIANSGEVVDVFVETEPDVDRGSMATALADAYEMVRRADRDWDCGRLVGIVEPEDIARFAEPPNSFERKALIRTIRAKMSDYIIQLRAHRAAKNPPQAFSNRGGIQSDLYWVPPGNLKELYDPDTGFKDDSGVQYIY</sequence>
<evidence type="ECO:0000259" key="10">
    <source>
        <dbReference type="PROSITE" id="PS51643"/>
    </source>
</evidence>
<dbReference type="Pfam" id="PF22590">
    <property type="entry name" value="Cas3-like_C_2"/>
    <property type="match status" value="1"/>
</dbReference>
<dbReference type="Pfam" id="PF00270">
    <property type="entry name" value="DEAD"/>
    <property type="match status" value="1"/>
</dbReference>
<dbReference type="NCBIfam" id="TIGR01587">
    <property type="entry name" value="cas3_core"/>
    <property type="match status" value="1"/>
</dbReference>
<evidence type="ECO:0000256" key="1">
    <source>
        <dbReference type="ARBA" id="ARBA00006847"/>
    </source>
</evidence>
<keyword evidence="12" id="KW-1185">Reference proteome</keyword>
<dbReference type="eggNOG" id="COG1203">
    <property type="taxonomic scope" value="Bacteria"/>
</dbReference>
<dbReference type="InterPro" id="IPR050547">
    <property type="entry name" value="DEAD_box_RNA_helicases"/>
</dbReference>
<dbReference type="GO" id="GO:0016787">
    <property type="term" value="F:hydrolase activity"/>
    <property type="evidence" value="ECO:0007669"/>
    <property type="project" value="UniProtKB-KW"/>
</dbReference>
<dbReference type="Pfam" id="PF18019">
    <property type="entry name" value="Cas3_HD"/>
    <property type="match status" value="1"/>
</dbReference>
<dbReference type="OrthoDB" id="9810236at2"/>
<dbReference type="InterPro" id="IPR014001">
    <property type="entry name" value="Helicase_ATP-bd"/>
</dbReference>
<keyword evidence="7" id="KW-0347">Helicase</keyword>
<feature type="domain" description="HD Cas3-type" evidence="10">
    <location>
        <begin position="11"/>
        <end position="226"/>
    </location>
</feature>
<evidence type="ECO:0000256" key="3">
    <source>
        <dbReference type="ARBA" id="ARBA00022722"/>
    </source>
</evidence>
<evidence type="ECO:0000256" key="8">
    <source>
        <dbReference type="ARBA" id="ARBA00022840"/>
    </source>
</evidence>
<evidence type="ECO:0000256" key="2">
    <source>
        <dbReference type="ARBA" id="ARBA00009046"/>
    </source>
</evidence>
<dbReference type="AlphaFoldDB" id="D5WUB1"/>
<dbReference type="STRING" id="562970.Btus_2714"/>
<evidence type="ECO:0000256" key="9">
    <source>
        <dbReference type="ARBA" id="ARBA00023118"/>
    </source>
</evidence>
<keyword evidence="8" id="KW-0067">ATP-binding</keyword>
<dbReference type="PROSITE" id="PS51643">
    <property type="entry name" value="HD_CAS3"/>
    <property type="match status" value="1"/>
</dbReference>
<evidence type="ECO:0000256" key="4">
    <source>
        <dbReference type="ARBA" id="ARBA00022723"/>
    </source>
</evidence>
<protein>
    <submittedName>
        <fullName evidence="11">CRISPR-associated helicase Cas3</fullName>
    </submittedName>
</protein>
<dbReference type="EMBL" id="CP002017">
    <property type="protein sequence ID" value="ADG07363.1"/>
    <property type="molecule type" value="Genomic_DNA"/>
</dbReference>
<dbReference type="InterPro" id="IPR006483">
    <property type="entry name" value="CRISPR-assoc_Cas3_HD"/>
</dbReference>
<dbReference type="InterPro" id="IPR006474">
    <property type="entry name" value="Helicase_Cas3_CRISPR-ass_core"/>
</dbReference>
<dbReference type="InterPro" id="IPR054712">
    <property type="entry name" value="Cas3-like_dom"/>
</dbReference>
<dbReference type="SMART" id="SM00490">
    <property type="entry name" value="HELICc"/>
    <property type="match status" value="1"/>
</dbReference>
<dbReference type="InterPro" id="IPR001650">
    <property type="entry name" value="Helicase_C-like"/>
</dbReference>
<keyword evidence="6" id="KW-0378">Hydrolase</keyword>
<dbReference type="CDD" id="cd17930">
    <property type="entry name" value="DEXHc_cas3"/>
    <property type="match status" value="1"/>
</dbReference>
<dbReference type="KEGG" id="bts:Btus_2714"/>
<dbReference type="PANTHER" id="PTHR47963">
    <property type="entry name" value="DEAD-BOX ATP-DEPENDENT RNA HELICASE 47, MITOCHONDRIAL"/>
    <property type="match status" value="1"/>
</dbReference>
<name>D5WUB1_KYRT2</name>
<comment type="similarity">
    <text evidence="1">In the N-terminal section; belongs to the CRISPR-associated nuclease Cas3-HD family.</text>
</comment>
<keyword evidence="3" id="KW-0540">Nuclease</keyword>
<dbReference type="SUPFAM" id="SSF52540">
    <property type="entry name" value="P-loop containing nucleoside triphosphate hydrolases"/>
    <property type="match status" value="1"/>
</dbReference>
<keyword evidence="5" id="KW-0547">Nucleotide-binding</keyword>
<evidence type="ECO:0000256" key="5">
    <source>
        <dbReference type="ARBA" id="ARBA00022741"/>
    </source>
</evidence>
<dbReference type="GO" id="GO:0003724">
    <property type="term" value="F:RNA helicase activity"/>
    <property type="evidence" value="ECO:0007669"/>
    <property type="project" value="TreeGrafter"/>
</dbReference>
<dbReference type="GO" id="GO:0051607">
    <property type="term" value="P:defense response to virus"/>
    <property type="evidence" value="ECO:0007669"/>
    <property type="project" value="UniProtKB-KW"/>
</dbReference>
<dbReference type="GO" id="GO:0004518">
    <property type="term" value="F:nuclease activity"/>
    <property type="evidence" value="ECO:0007669"/>
    <property type="project" value="UniProtKB-KW"/>
</dbReference>
<dbReference type="NCBIfam" id="TIGR01596">
    <property type="entry name" value="cas3_HD"/>
    <property type="match status" value="1"/>
</dbReference>
<dbReference type="RefSeq" id="WP_013076646.1">
    <property type="nucleotide sequence ID" value="NC_014098.1"/>
</dbReference>
<dbReference type="GO" id="GO:0003723">
    <property type="term" value="F:RNA binding"/>
    <property type="evidence" value="ECO:0007669"/>
    <property type="project" value="TreeGrafter"/>
</dbReference>
<accession>D5WUB1</accession>
<dbReference type="GO" id="GO:0046872">
    <property type="term" value="F:metal ion binding"/>
    <property type="evidence" value="ECO:0007669"/>
    <property type="project" value="UniProtKB-KW"/>
</dbReference>
<evidence type="ECO:0000313" key="12">
    <source>
        <dbReference type="Proteomes" id="UP000002368"/>
    </source>
</evidence>
<dbReference type="Gene3D" id="3.40.50.300">
    <property type="entry name" value="P-loop containing nucleotide triphosphate hydrolases"/>
    <property type="match status" value="2"/>
</dbReference>
<dbReference type="GO" id="GO:0005524">
    <property type="term" value="F:ATP binding"/>
    <property type="evidence" value="ECO:0007669"/>
    <property type="project" value="UniProtKB-KW"/>
</dbReference>
<dbReference type="HOGENOM" id="CLU_010123_1_1_9"/>
<reference evidence="11 12" key="1">
    <citation type="journal article" date="2011" name="Stand. Genomic Sci.">
        <title>Complete genome sequence of the thermophilic, hydrogen-oxidizing Bacillus tusciae type strain (T2) and reclassification in the new genus, Kyrpidia gen. nov. as Kyrpidia tusciae comb. nov. and emendation of the family Alicyclobacillaceae da Costa and Rainey, 2010.</title>
        <authorList>
            <person name="Klenk H.P."/>
            <person name="Lapidus A."/>
            <person name="Chertkov O."/>
            <person name="Copeland A."/>
            <person name="Del Rio T.G."/>
            <person name="Nolan M."/>
            <person name="Lucas S."/>
            <person name="Chen F."/>
            <person name="Tice H."/>
            <person name="Cheng J.F."/>
            <person name="Han C."/>
            <person name="Bruce D."/>
            <person name="Goodwin L."/>
            <person name="Pitluck S."/>
            <person name="Pati A."/>
            <person name="Ivanova N."/>
            <person name="Mavromatis K."/>
            <person name="Daum C."/>
            <person name="Chen A."/>
            <person name="Palaniappan K."/>
            <person name="Chang Y.J."/>
            <person name="Land M."/>
            <person name="Hauser L."/>
            <person name="Jeffries C.D."/>
            <person name="Detter J.C."/>
            <person name="Rohde M."/>
            <person name="Abt B."/>
            <person name="Pukall R."/>
            <person name="Goker M."/>
            <person name="Bristow J."/>
            <person name="Markowitz V."/>
            <person name="Hugenholtz P."/>
            <person name="Eisen J.A."/>
        </authorList>
    </citation>
    <scope>NUCLEOTIDE SEQUENCE [LARGE SCALE GENOMIC DNA]</scope>
    <source>
        <strain evidence="11 12">DSM 2912</strain>
    </source>
</reference>
<proteinExistence type="inferred from homology"/>
<dbReference type="eggNOG" id="COG2254">
    <property type="taxonomic scope" value="Bacteria"/>
</dbReference>
<dbReference type="Proteomes" id="UP000002368">
    <property type="component" value="Chromosome"/>
</dbReference>
<evidence type="ECO:0000313" key="11">
    <source>
        <dbReference type="EMBL" id="ADG07363.1"/>
    </source>
</evidence>
<dbReference type="InterPro" id="IPR038257">
    <property type="entry name" value="CRISPR-assoc_Cas3_HD_sf"/>
</dbReference>
<organism evidence="11 12">
    <name type="scientific">Kyrpidia tusciae (strain DSM 2912 / NBRC 15312 / T2)</name>
    <name type="common">Bacillus tusciae</name>
    <dbReference type="NCBI Taxonomy" id="562970"/>
    <lineage>
        <taxon>Bacteria</taxon>
        <taxon>Bacillati</taxon>
        <taxon>Bacillota</taxon>
        <taxon>Bacilli</taxon>
        <taxon>Bacillales</taxon>
        <taxon>Alicyclobacillaceae</taxon>
        <taxon>Kyrpidia</taxon>
    </lineage>
</organism>
<dbReference type="Gene3D" id="1.10.3210.30">
    <property type="match status" value="1"/>
</dbReference>
<evidence type="ECO:0000256" key="6">
    <source>
        <dbReference type="ARBA" id="ARBA00022801"/>
    </source>
</evidence>
<dbReference type="CDD" id="cd09641">
    <property type="entry name" value="Cas3''_I"/>
    <property type="match status" value="1"/>
</dbReference>
<comment type="similarity">
    <text evidence="2">In the central section; belongs to the CRISPR-associated helicase Cas3 family.</text>
</comment>
<gene>
    <name evidence="11" type="ordered locus">Btus_2714</name>
</gene>
<dbReference type="InterPro" id="IPR027417">
    <property type="entry name" value="P-loop_NTPase"/>
</dbReference>
<keyword evidence="9" id="KW-0051">Antiviral defense</keyword>
<keyword evidence="4" id="KW-0479">Metal-binding</keyword>
<evidence type="ECO:0000256" key="7">
    <source>
        <dbReference type="ARBA" id="ARBA00022806"/>
    </source>
</evidence>
<dbReference type="PANTHER" id="PTHR47963:SF9">
    <property type="entry name" value="CRISPR-ASSOCIATED ENDONUCLEASE_HELICASE CAS3"/>
    <property type="match status" value="1"/>
</dbReference>
<dbReference type="InterPro" id="IPR011545">
    <property type="entry name" value="DEAD/DEAH_box_helicase_dom"/>
</dbReference>
<dbReference type="SMART" id="SM00487">
    <property type="entry name" value="DEXDc"/>
    <property type="match status" value="1"/>
</dbReference>